<gene>
    <name evidence="2" type="ORF">SAMN05660462_01085</name>
</gene>
<reference evidence="2 3" key="1">
    <citation type="submission" date="2016-10" db="EMBL/GenBank/DDBJ databases">
        <authorList>
            <person name="de Groot N.N."/>
        </authorList>
    </citation>
    <scope>NUCLEOTIDE SEQUENCE [LARGE SCALE GENOMIC DNA]</scope>
    <source>
        <strain evidence="2 3">DSM 21650</strain>
    </source>
</reference>
<sequence>MKNMKSILDKIESIILGLCVLGVFIFIVQLGFMESTDITTFINTYEEDEGSSMNIKEAGYVVVKKETNDFEKLKIIINGKDKYKFSKNNEVQLKVYDGDIIEVDSSMYDKEVEIKIVGISKNVQFPKLEEKIITKNSIDLISWVKIKP</sequence>
<keyword evidence="1" id="KW-0812">Transmembrane</keyword>
<keyword evidence="3" id="KW-1185">Reference proteome</keyword>
<organism evidence="2 3">
    <name type="scientific">Proteiniborus ethanoligenes</name>
    <dbReference type="NCBI Taxonomy" id="415015"/>
    <lineage>
        <taxon>Bacteria</taxon>
        <taxon>Bacillati</taxon>
        <taxon>Bacillota</taxon>
        <taxon>Clostridia</taxon>
        <taxon>Eubacteriales</taxon>
        <taxon>Proteiniborus</taxon>
    </lineage>
</organism>
<evidence type="ECO:0000313" key="3">
    <source>
        <dbReference type="Proteomes" id="UP000198625"/>
    </source>
</evidence>
<accession>A0A1H3NBW2</accession>
<protein>
    <submittedName>
        <fullName evidence="2">Uncharacterized protein</fullName>
    </submittedName>
</protein>
<dbReference type="Proteomes" id="UP000198625">
    <property type="component" value="Unassembled WGS sequence"/>
</dbReference>
<keyword evidence="1" id="KW-1133">Transmembrane helix</keyword>
<evidence type="ECO:0000313" key="2">
    <source>
        <dbReference type="EMBL" id="SDY85965.1"/>
    </source>
</evidence>
<dbReference type="RefSeq" id="WP_091728268.1">
    <property type="nucleotide sequence ID" value="NZ_FNQE01000009.1"/>
</dbReference>
<feature type="transmembrane region" description="Helical" evidence="1">
    <location>
        <begin position="12"/>
        <end position="32"/>
    </location>
</feature>
<dbReference type="STRING" id="415015.SAMN05660462_01085"/>
<keyword evidence="1" id="KW-0472">Membrane</keyword>
<evidence type="ECO:0000256" key="1">
    <source>
        <dbReference type="SAM" id="Phobius"/>
    </source>
</evidence>
<dbReference type="EMBL" id="FNQE01000009">
    <property type="protein sequence ID" value="SDY85965.1"/>
    <property type="molecule type" value="Genomic_DNA"/>
</dbReference>
<dbReference type="OrthoDB" id="1955029at2"/>
<name>A0A1H3NBW2_9FIRM</name>
<dbReference type="AlphaFoldDB" id="A0A1H3NBW2"/>
<proteinExistence type="predicted"/>